<sequence length="101" mass="11788">MNDYATSFNREINGKPITVDDIKYFAKIEHQRTFKDTDKQVKENQPFATKILQLKTDIRKIENHQLDGNIKKMKSQISKLESEAPNQQNGKRIVQGIKKSR</sequence>
<organism evidence="2 3">
    <name type="scientific">Algibacter aquimarinus</name>
    <dbReference type="NCBI Taxonomy" id="1136748"/>
    <lineage>
        <taxon>Bacteria</taxon>
        <taxon>Pseudomonadati</taxon>
        <taxon>Bacteroidota</taxon>
        <taxon>Flavobacteriia</taxon>
        <taxon>Flavobacteriales</taxon>
        <taxon>Flavobacteriaceae</taxon>
        <taxon>Algibacter</taxon>
    </lineage>
</organism>
<reference evidence="3" key="1">
    <citation type="journal article" date="2019" name="Int. J. Syst. Evol. Microbiol.">
        <title>The Global Catalogue of Microorganisms (GCM) 10K type strain sequencing project: providing services to taxonomists for standard genome sequencing and annotation.</title>
        <authorList>
            <consortium name="The Broad Institute Genomics Platform"/>
            <consortium name="The Broad Institute Genome Sequencing Center for Infectious Disease"/>
            <person name="Wu L."/>
            <person name="Ma J."/>
        </authorList>
    </citation>
    <scope>NUCLEOTIDE SEQUENCE [LARGE SCALE GENOMIC DNA]</scope>
    <source>
        <strain evidence="3">JCM 18287</strain>
    </source>
</reference>
<evidence type="ECO:0000313" key="2">
    <source>
        <dbReference type="EMBL" id="GAA4963974.1"/>
    </source>
</evidence>
<feature type="region of interest" description="Disordered" evidence="1">
    <location>
        <begin position="79"/>
        <end position="101"/>
    </location>
</feature>
<dbReference type="Pfam" id="PF18976">
    <property type="entry name" value="DUF5712"/>
    <property type="match status" value="1"/>
</dbReference>
<dbReference type="Proteomes" id="UP001501692">
    <property type="component" value="Unassembled WGS sequence"/>
</dbReference>
<protein>
    <submittedName>
        <fullName evidence="2">Uncharacterized protein</fullName>
    </submittedName>
</protein>
<dbReference type="EMBL" id="BAABJK010000004">
    <property type="protein sequence ID" value="GAA4963974.1"/>
    <property type="molecule type" value="Genomic_DNA"/>
</dbReference>
<proteinExistence type="predicted"/>
<feature type="compositionally biased region" description="Polar residues" evidence="1">
    <location>
        <begin position="79"/>
        <end position="90"/>
    </location>
</feature>
<accession>A0ABP9H8H5</accession>
<keyword evidence="3" id="KW-1185">Reference proteome</keyword>
<gene>
    <name evidence="2" type="ORF">GCM10023315_10900</name>
</gene>
<comment type="caution">
    <text evidence="2">The sequence shown here is derived from an EMBL/GenBank/DDBJ whole genome shotgun (WGS) entry which is preliminary data.</text>
</comment>
<evidence type="ECO:0000256" key="1">
    <source>
        <dbReference type="SAM" id="MobiDB-lite"/>
    </source>
</evidence>
<dbReference type="InterPro" id="IPR043766">
    <property type="entry name" value="BfmA-like"/>
</dbReference>
<evidence type="ECO:0000313" key="3">
    <source>
        <dbReference type="Proteomes" id="UP001501692"/>
    </source>
</evidence>
<name>A0ABP9H8H5_9FLAO</name>